<feature type="non-terminal residue" evidence="1">
    <location>
        <position position="231"/>
    </location>
</feature>
<protein>
    <recommendedName>
        <fullName evidence="2">Ig-like domain-containing protein</fullName>
    </recommendedName>
</protein>
<gene>
    <name evidence="1" type="ORF">METZ01_LOCUS507228</name>
</gene>
<evidence type="ECO:0000313" key="1">
    <source>
        <dbReference type="EMBL" id="SVE54374.1"/>
    </source>
</evidence>
<dbReference type="AlphaFoldDB" id="A0A383ECP3"/>
<organism evidence="1">
    <name type="scientific">marine metagenome</name>
    <dbReference type="NCBI Taxonomy" id="408172"/>
    <lineage>
        <taxon>unclassified sequences</taxon>
        <taxon>metagenomes</taxon>
        <taxon>ecological metagenomes</taxon>
    </lineage>
</organism>
<feature type="non-terminal residue" evidence="1">
    <location>
        <position position="1"/>
    </location>
</feature>
<reference evidence="1" key="1">
    <citation type="submission" date="2018-05" db="EMBL/GenBank/DDBJ databases">
        <authorList>
            <person name="Lanie J.A."/>
            <person name="Ng W.-L."/>
            <person name="Kazmierczak K.M."/>
            <person name="Andrzejewski T.M."/>
            <person name="Davidsen T.M."/>
            <person name="Wayne K.J."/>
            <person name="Tettelin H."/>
            <person name="Glass J.I."/>
            <person name="Rusch D."/>
            <person name="Podicherti R."/>
            <person name="Tsui H.-C.T."/>
            <person name="Winkler M.E."/>
        </authorList>
    </citation>
    <scope>NUCLEOTIDE SEQUENCE</scope>
</reference>
<accession>A0A383ECP3</accession>
<evidence type="ECO:0008006" key="2">
    <source>
        <dbReference type="Google" id="ProtNLM"/>
    </source>
</evidence>
<proteinExistence type="predicted"/>
<sequence>GFSSYQWYNNGTIMLSSTSQTLVVSTSGNYSVEVTYPTGCAAVSNTITIYAATGQFYFFINAIGEDSLCVPNGQVVLDAGNHSSYSWNTGETTQQIIVNSLGSYHVNVMDGNGCPGVSNPPFTVANIVNTSAITGSTNPTQYTTQTYYVNPSPGSTYDWNVIGATIQSGMGTNTVDILWNNSGMFSFSVIETNINGCVGEEVSLLVNVIFSSVENVNNTRKLTKITDILGR</sequence>
<dbReference type="EMBL" id="UINC01224660">
    <property type="protein sequence ID" value="SVE54374.1"/>
    <property type="molecule type" value="Genomic_DNA"/>
</dbReference>
<name>A0A383ECP3_9ZZZZ</name>